<dbReference type="GO" id="GO:0004816">
    <property type="term" value="F:asparagine-tRNA ligase activity"/>
    <property type="evidence" value="ECO:0007669"/>
    <property type="project" value="UniProtKB-EC"/>
</dbReference>
<dbReference type="InterPro" id="IPR012340">
    <property type="entry name" value="NA-bd_OB-fold"/>
</dbReference>
<dbReference type="EC" id="6.1.1.22" evidence="8"/>
<dbReference type="SUPFAM" id="SSF50249">
    <property type="entry name" value="Nucleic acid-binding proteins"/>
    <property type="match status" value="1"/>
</dbReference>
<keyword evidence="3 8" id="KW-0436">Ligase</keyword>
<comment type="catalytic activity">
    <reaction evidence="8">
        <text>tRNA(Asn) + L-asparagine + ATP = L-asparaginyl-tRNA(Asn) + AMP + diphosphate + H(+)</text>
        <dbReference type="Rhea" id="RHEA:11180"/>
        <dbReference type="Rhea" id="RHEA-COMP:9659"/>
        <dbReference type="Rhea" id="RHEA-COMP:9674"/>
        <dbReference type="ChEBI" id="CHEBI:15378"/>
        <dbReference type="ChEBI" id="CHEBI:30616"/>
        <dbReference type="ChEBI" id="CHEBI:33019"/>
        <dbReference type="ChEBI" id="CHEBI:58048"/>
        <dbReference type="ChEBI" id="CHEBI:78442"/>
        <dbReference type="ChEBI" id="CHEBI:78515"/>
        <dbReference type="ChEBI" id="CHEBI:456215"/>
        <dbReference type="EC" id="6.1.1.22"/>
    </reaction>
</comment>
<comment type="subunit">
    <text evidence="8">Homodimer.</text>
</comment>
<dbReference type="RefSeq" id="WP_250223050.1">
    <property type="nucleotide sequence ID" value="NZ_CP097762.1"/>
</dbReference>
<evidence type="ECO:0000256" key="3">
    <source>
        <dbReference type="ARBA" id="ARBA00022598"/>
    </source>
</evidence>
<dbReference type="InterPro" id="IPR004522">
    <property type="entry name" value="Asn-tRNA-ligase"/>
</dbReference>
<dbReference type="HAMAP" id="MF_00534">
    <property type="entry name" value="Asn_tRNA_synth"/>
    <property type="match status" value="1"/>
</dbReference>
<gene>
    <name evidence="8 10" type="primary">asnS</name>
    <name evidence="10" type="ORF">M9405_02025</name>
</gene>
<name>A0ABY4SYK3_9ENTR</name>
<evidence type="ECO:0000256" key="1">
    <source>
        <dbReference type="ARBA" id="ARBA00008226"/>
    </source>
</evidence>
<dbReference type="NCBIfam" id="TIGR00457">
    <property type="entry name" value="asnS"/>
    <property type="match status" value="1"/>
</dbReference>
<organism evidence="10 11">
    <name type="scientific">Candidatus Blochmannia ocreatus</name>
    <name type="common">nom. nud.</name>
    <dbReference type="NCBI Taxonomy" id="251538"/>
    <lineage>
        <taxon>Bacteria</taxon>
        <taxon>Pseudomonadati</taxon>
        <taxon>Pseudomonadota</taxon>
        <taxon>Gammaproteobacteria</taxon>
        <taxon>Enterobacterales</taxon>
        <taxon>Enterobacteriaceae</taxon>
        <taxon>ant endosymbionts</taxon>
        <taxon>Candidatus Blochmanniella</taxon>
    </lineage>
</organism>
<sequence length="470" mass="54088">MYVVSVADVLYGYVSKNTEITINGWIRTKRNSKAKISFLDLYDGSCLASLQIIANHNLHNYSNEISRVTSGCSVTIIGTIIESLGTKQHVEVIAKNITILGWIENPSTYPITAKHHTMQYLREVSHLRPRTNIIGIISRVRDTLSHAIHKFMNKHKFIWIPTPIITSSDTEGIGKMFCVSTEKTKKNINCSKNEEKIKKYCPYDFFGKEAFLTVSGQLNAEAYACALSKVYTFGPTFRAEYSNTNRHLAEFWMVEPEAAFVNLNEIIILAESFLKNVIKTILEKCSDDLKYIANHIDSDIISRLENFINTSFIHIEYTEAINLLKKSHKKFKNSIYWGSDLFSEHEKYLSEKYFNAPVVIKNYPKKIKAFYMRLNKDNKTVASMDILVPGIGEIIGGSQREERLSNLDERLRENNLTQENYWWYRDLRRYGTVPHSGFGLGLERLILYITGVKNIRDVIPFPRSTKNINF</sequence>
<evidence type="ECO:0000256" key="5">
    <source>
        <dbReference type="ARBA" id="ARBA00022840"/>
    </source>
</evidence>
<evidence type="ECO:0000259" key="9">
    <source>
        <dbReference type="PROSITE" id="PS50862"/>
    </source>
</evidence>
<dbReference type="Pfam" id="PF01336">
    <property type="entry name" value="tRNA_anti-codon"/>
    <property type="match status" value="1"/>
</dbReference>
<keyword evidence="5 8" id="KW-0067">ATP-binding</keyword>
<keyword evidence="4 8" id="KW-0547">Nucleotide-binding</keyword>
<dbReference type="Gene3D" id="2.40.50.140">
    <property type="entry name" value="Nucleic acid-binding proteins"/>
    <property type="match status" value="1"/>
</dbReference>
<evidence type="ECO:0000256" key="6">
    <source>
        <dbReference type="ARBA" id="ARBA00022917"/>
    </source>
</evidence>
<dbReference type="PANTHER" id="PTHR22594">
    <property type="entry name" value="ASPARTYL/LYSYL-TRNA SYNTHETASE"/>
    <property type="match status" value="1"/>
</dbReference>
<comment type="subcellular location">
    <subcellularLocation>
        <location evidence="8">Cytoplasm</location>
    </subcellularLocation>
</comment>
<dbReference type="Gene3D" id="3.30.930.10">
    <property type="entry name" value="Bira Bifunctional Protein, Domain 2"/>
    <property type="match status" value="1"/>
</dbReference>
<dbReference type="InterPro" id="IPR004364">
    <property type="entry name" value="Aa-tRNA-synt_II"/>
</dbReference>
<dbReference type="PRINTS" id="PR01042">
    <property type="entry name" value="TRNASYNTHASP"/>
</dbReference>
<dbReference type="CDD" id="cd04318">
    <property type="entry name" value="EcAsnRS_like_N"/>
    <property type="match status" value="1"/>
</dbReference>
<feature type="domain" description="Aminoacyl-transfer RNA synthetases class-II family profile" evidence="9">
    <location>
        <begin position="139"/>
        <end position="460"/>
    </location>
</feature>
<keyword evidence="2 8" id="KW-0963">Cytoplasm</keyword>
<evidence type="ECO:0000256" key="4">
    <source>
        <dbReference type="ARBA" id="ARBA00022741"/>
    </source>
</evidence>
<evidence type="ECO:0000256" key="2">
    <source>
        <dbReference type="ARBA" id="ARBA00022490"/>
    </source>
</evidence>
<dbReference type="InterPro" id="IPR045864">
    <property type="entry name" value="aa-tRNA-synth_II/BPL/LPL"/>
</dbReference>
<dbReference type="InterPro" id="IPR002312">
    <property type="entry name" value="Asp/Asn-tRNA-synth_IIb"/>
</dbReference>
<protein>
    <recommendedName>
        <fullName evidence="8">Asparagine--tRNA ligase</fullName>
        <ecNumber evidence="8">6.1.1.22</ecNumber>
    </recommendedName>
    <alternativeName>
        <fullName evidence="8">Asparaginyl-tRNA synthetase</fullName>
        <shortName evidence="8">AsnRS</shortName>
    </alternativeName>
</protein>
<dbReference type="CDD" id="cd00776">
    <property type="entry name" value="AsxRS_core"/>
    <property type="match status" value="1"/>
</dbReference>
<dbReference type="InterPro" id="IPR004365">
    <property type="entry name" value="NA-bd_OB_tRNA"/>
</dbReference>
<dbReference type="Pfam" id="PF00152">
    <property type="entry name" value="tRNA-synt_2"/>
    <property type="match status" value="1"/>
</dbReference>
<dbReference type="InterPro" id="IPR006195">
    <property type="entry name" value="aa-tRNA-synth_II"/>
</dbReference>
<accession>A0ABY4SYK3</accession>
<dbReference type="NCBIfam" id="NF003037">
    <property type="entry name" value="PRK03932.1"/>
    <property type="match status" value="1"/>
</dbReference>
<comment type="similarity">
    <text evidence="1 8">Belongs to the class-II aminoacyl-tRNA synthetase family.</text>
</comment>
<dbReference type="PANTHER" id="PTHR22594:SF34">
    <property type="entry name" value="ASPARAGINE--TRNA LIGASE, MITOCHONDRIAL-RELATED"/>
    <property type="match status" value="1"/>
</dbReference>
<evidence type="ECO:0000256" key="8">
    <source>
        <dbReference type="HAMAP-Rule" id="MF_00534"/>
    </source>
</evidence>
<dbReference type="Proteomes" id="UP001056834">
    <property type="component" value="Chromosome"/>
</dbReference>
<keyword evidence="11" id="KW-1185">Reference proteome</keyword>
<reference evidence="10" key="1">
    <citation type="submission" date="2022-05" db="EMBL/GenBank/DDBJ databases">
        <title>Impact of host demography and evolutionary history on endosymbiont molecular evolution: a test in carpenter ants (Genus Camponotus) and their Blochmannia endosymbionts.</title>
        <authorList>
            <person name="Manthey J.D."/>
            <person name="Giron J.C."/>
            <person name="Hruska J.P."/>
        </authorList>
    </citation>
    <scope>NUCLEOTIDE SEQUENCE</scope>
    <source>
        <strain evidence="10">C-006</strain>
    </source>
</reference>
<keyword evidence="6 8" id="KW-0648">Protein biosynthesis</keyword>
<evidence type="ECO:0000313" key="11">
    <source>
        <dbReference type="Proteomes" id="UP001056834"/>
    </source>
</evidence>
<proteinExistence type="inferred from homology"/>
<dbReference type="PROSITE" id="PS50862">
    <property type="entry name" value="AA_TRNA_LIGASE_II"/>
    <property type="match status" value="1"/>
</dbReference>
<dbReference type="SUPFAM" id="SSF55681">
    <property type="entry name" value="Class II aaRS and biotin synthetases"/>
    <property type="match status" value="1"/>
</dbReference>
<keyword evidence="7 8" id="KW-0030">Aminoacyl-tRNA synthetase</keyword>
<evidence type="ECO:0000313" key="10">
    <source>
        <dbReference type="EMBL" id="URJ24919.1"/>
    </source>
</evidence>
<evidence type="ECO:0000256" key="7">
    <source>
        <dbReference type="ARBA" id="ARBA00023146"/>
    </source>
</evidence>
<dbReference type="EMBL" id="CP097762">
    <property type="protein sequence ID" value="URJ24919.1"/>
    <property type="molecule type" value="Genomic_DNA"/>
</dbReference>